<protein>
    <submittedName>
        <fullName evidence="1">Uncharacterized protein</fullName>
    </submittedName>
</protein>
<organism evidence="1 2">
    <name type="scientific">Bathymodiolus thermophilus thioautotrophic gill symbiont</name>
    <dbReference type="NCBI Taxonomy" id="2360"/>
    <lineage>
        <taxon>Bacteria</taxon>
        <taxon>Pseudomonadati</taxon>
        <taxon>Pseudomonadota</taxon>
        <taxon>Gammaproteobacteria</taxon>
        <taxon>sulfur-oxidizing symbionts</taxon>
    </lineage>
</organism>
<accession>A0ABN7G9R9</accession>
<evidence type="ECO:0000313" key="2">
    <source>
        <dbReference type="Proteomes" id="UP000626656"/>
    </source>
</evidence>
<reference evidence="1 2" key="1">
    <citation type="submission" date="2020-05" db="EMBL/GenBank/DDBJ databases">
        <authorList>
            <person name="Petersen J."/>
            <person name="Sayavedra L."/>
        </authorList>
    </citation>
    <scope>NUCLEOTIDE SEQUENCE [LARGE SCALE GENOMIC DNA]</scope>
    <source>
        <strain evidence="1">B azoricus SOX ET2 1586I</strain>
    </source>
</reference>
<keyword evidence="2" id="KW-1185">Reference proteome</keyword>
<gene>
    <name evidence="1" type="ORF">AZO1586I_679</name>
</gene>
<comment type="caution">
    <text evidence="1">The sequence shown here is derived from an EMBL/GenBank/DDBJ whole genome shotgun (WGS) entry which is preliminary data.</text>
</comment>
<proteinExistence type="predicted"/>
<dbReference type="Proteomes" id="UP000626656">
    <property type="component" value="Unassembled WGS sequence"/>
</dbReference>
<evidence type="ECO:0000313" key="1">
    <source>
        <dbReference type="EMBL" id="CAB5500622.1"/>
    </source>
</evidence>
<name>A0ABN7G9R9_9GAMM</name>
<sequence length="44" mass="5099">MTKIRLSLLVLMSKVRHFLNLFTASWWACSFSASLENNPKEATR</sequence>
<dbReference type="EMBL" id="CAHJWF010000180">
    <property type="protein sequence ID" value="CAB5500622.1"/>
    <property type="molecule type" value="Genomic_DNA"/>
</dbReference>